<dbReference type="GO" id="GO:0045454">
    <property type="term" value="P:cell redox homeostasis"/>
    <property type="evidence" value="ECO:0007669"/>
    <property type="project" value="TreeGrafter"/>
</dbReference>
<evidence type="ECO:0000256" key="13">
    <source>
        <dbReference type="PIRSR" id="PIRSR000239-1"/>
    </source>
</evidence>
<accession>A0A9D9H9A9</accession>
<dbReference type="InterPro" id="IPR013766">
    <property type="entry name" value="Thioredoxin_domain"/>
</dbReference>
<evidence type="ECO:0000313" key="15">
    <source>
        <dbReference type="EMBL" id="MBO8442709.1"/>
    </source>
</evidence>
<gene>
    <name evidence="15" type="ORF">IAC42_02965</name>
</gene>
<dbReference type="GO" id="GO:0034599">
    <property type="term" value="P:cellular response to oxidative stress"/>
    <property type="evidence" value="ECO:0007669"/>
    <property type="project" value="TreeGrafter"/>
</dbReference>
<dbReference type="Proteomes" id="UP000823633">
    <property type="component" value="Unassembled WGS sequence"/>
</dbReference>
<proteinExistence type="inferred from homology"/>
<dbReference type="InterPro" id="IPR000866">
    <property type="entry name" value="AhpC/TSA"/>
</dbReference>
<evidence type="ECO:0000256" key="3">
    <source>
        <dbReference type="ARBA" id="ARBA00013017"/>
    </source>
</evidence>
<dbReference type="CDD" id="cd03017">
    <property type="entry name" value="PRX_BCP"/>
    <property type="match status" value="1"/>
</dbReference>
<dbReference type="AlphaFoldDB" id="A0A9D9H9A9"/>
<dbReference type="EMBL" id="JADIMU010000019">
    <property type="protein sequence ID" value="MBO8442709.1"/>
    <property type="molecule type" value="Genomic_DNA"/>
</dbReference>
<dbReference type="GO" id="GO:0008379">
    <property type="term" value="F:thioredoxin peroxidase activity"/>
    <property type="evidence" value="ECO:0007669"/>
    <property type="project" value="TreeGrafter"/>
</dbReference>
<feature type="active site" description="Cysteine sulfenic acid (-SOH) intermediate; for peroxidase activity" evidence="13">
    <location>
        <position position="44"/>
    </location>
</feature>
<evidence type="ECO:0000256" key="6">
    <source>
        <dbReference type="ARBA" id="ARBA00023002"/>
    </source>
</evidence>
<keyword evidence="6" id="KW-0560">Oxidoreductase</keyword>
<reference evidence="15" key="2">
    <citation type="journal article" date="2021" name="PeerJ">
        <title>Extensive microbial diversity within the chicken gut microbiome revealed by metagenomics and culture.</title>
        <authorList>
            <person name="Gilroy R."/>
            <person name="Ravi A."/>
            <person name="Getino M."/>
            <person name="Pursley I."/>
            <person name="Horton D.L."/>
            <person name="Alikhan N.F."/>
            <person name="Baker D."/>
            <person name="Gharbi K."/>
            <person name="Hall N."/>
            <person name="Watson M."/>
            <person name="Adriaenssens E.M."/>
            <person name="Foster-Nyarko E."/>
            <person name="Jarju S."/>
            <person name="Secka A."/>
            <person name="Antonio M."/>
            <person name="Oren A."/>
            <person name="Chaudhuri R.R."/>
            <person name="La Ragione R."/>
            <person name="Hildebrand F."/>
            <person name="Pallen M.J."/>
        </authorList>
    </citation>
    <scope>NUCLEOTIDE SEQUENCE</scope>
    <source>
        <strain evidence="15">11167</strain>
    </source>
</reference>
<evidence type="ECO:0000256" key="2">
    <source>
        <dbReference type="ARBA" id="ARBA00011245"/>
    </source>
</evidence>
<dbReference type="FunFam" id="3.40.30.10:FF:000007">
    <property type="entry name" value="Thioredoxin-dependent thiol peroxidase"/>
    <property type="match status" value="1"/>
</dbReference>
<dbReference type="InterPro" id="IPR050924">
    <property type="entry name" value="Peroxiredoxin_BCP/PrxQ"/>
</dbReference>
<name>A0A9D9H9A9_9SPIR</name>
<dbReference type="InterPro" id="IPR024706">
    <property type="entry name" value="Peroxiredoxin_AhpC-typ"/>
</dbReference>
<dbReference type="InterPro" id="IPR036249">
    <property type="entry name" value="Thioredoxin-like_sf"/>
</dbReference>
<evidence type="ECO:0000256" key="5">
    <source>
        <dbReference type="ARBA" id="ARBA00022862"/>
    </source>
</evidence>
<dbReference type="Pfam" id="PF00578">
    <property type="entry name" value="AhpC-TSA"/>
    <property type="match status" value="1"/>
</dbReference>
<comment type="similarity">
    <text evidence="10">Belongs to the peroxiredoxin family. BCP/PrxQ subfamily.</text>
</comment>
<evidence type="ECO:0000256" key="7">
    <source>
        <dbReference type="ARBA" id="ARBA00023157"/>
    </source>
</evidence>
<keyword evidence="7" id="KW-1015">Disulfide bond</keyword>
<protein>
    <recommendedName>
        <fullName evidence="3">thioredoxin-dependent peroxiredoxin</fullName>
        <ecNumber evidence="3">1.11.1.24</ecNumber>
    </recommendedName>
    <alternativeName>
        <fullName evidence="9">Thioredoxin peroxidase</fullName>
    </alternativeName>
    <alternativeName>
        <fullName evidence="11">Thioredoxin-dependent peroxiredoxin Bcp</fullName>
    </alternativeName>
</protein>
<comment type="function">
    <text evidence="1">Thiol-specific peroxidase that catalyzes the reduction of hydrogen peroxide and organic hydroperoxides to water and alcohols, respectively. Plays a role in cell protection against oxidative stress by detoxifying peroxides and as sensor of hydrogen peroxide-mediated signaling events.</text>
</comment>
<evidence type="ECO:0000259" key="14">
    <source>
        <dbReference type="PROSITE" id="PS51352"/>
    </source>
</evidence>
<reference evidence="15" key="1">
    <citation type="submission" date="2020-10" db="EMBL/GenBank/DDBJ databases">
        <authorList>
            <person name="Gilroy R."/>
        </authorList>
    </citation>
    <scope>NUCLEOTIDE SEQUENCE</scope>
    <source>
        <strain evidence="15">11167</strain>
    </source>
</reference>
<feature type="domain" description="Thioredoxin" evidence="14">
    <location>
        <begin position="2"/>
        <end position="153"/>
    </location>
</feature>
<dbReference type="EC" id="1.11.1.24" evidence="3"/>
<evidence type="ECO:0000256" key="1">
    <source>
        <dbReference type="ARBA" id="ARBA00003330"/>
    </source>
</evidence>
<evidence type="ECO:0000256" key="12">
    <source>
        <dbReference type="ARBA" id="ARBA00049091"/>
    </source>
</evidence>
<keyword evidence="5" id="KW-0049">Antioxidant</keyword>
<comment type="subunit">
    <text evidence="2">Monomer.</text>
</comment>
<keyword evidence="8" id="KW-0676">Redox-active center</keyword>
<evidence type="ECO:0000256" key="8">
    <source>
        <dbReference type="ARBA" id="ARBA00023284"/>
    </source>
</evidence>
<evidence type="ECO:0000256" key="4">
    <source>
        <dbReference type="ARBA" id="ARBA00022559"/>
    </source>
</evidence>
<sequence>MIDIGMTAPDFTLPDQDERPFSLSSLRGSLAIVYFYPKDNTPGCTKEACGFNSELEELGRLGVHVVGISADNAASHQKFIARYNLAFTLLSDSGHEVMKTYGAYGTKVSYGKETVGVIRTTYLIGRDGRVLRSWQKGIKTADHHEKVLEEVRRIAESGN</sequence>
<dbReference type="GO" id="GO:0005737">
    <property type="term" value="C:cytoplasm"/>
    <property type="evidence" value="ECO:0007669"/>
    <property type="project" value="TreeGrafter"/>
</dbReference>
<dbReference type="PANTHER" id="PTHR42801:SF4">
    <property type="entry name" value="AHPC_TSA FAMILY PROTEIN"/>
    <property type="match status" value="1"/>
</dbReference>
<comment type="caution">
    <text evidence="15">The sequence shown here is derived from an EMBL/GenBank/DDBJ whole genome shotgun (WGS) entry which is preliminary data.</text>
</comment>
<evidence type="ECO:0000313" key="16">
    <source>
        <dbReference type="Proteomes" id="UP000823633"/>
    </source>
</evidence>
<organism evidence="15 16">
    <name type="scientific">Candidatus Aphodenecus pullistercoris</name>
    <dbReference type="NCBI Taxonomy" id="2840669"/>
    <lineage>
        <taxon>Bacteria</taxon>
        <taxon>Pseudomonadati</taxon>
        <taxon>Spirochaetota</taxon>
        <taxon>Spirochaetia</taxon>
        <taxon>Spirochaetales</taxon>
        <taxon>Candidatus Aphodenecus</taxon>
    </lineage>
</organism>
<dbReference type="SUPFAM" id="SSF52833">
    <property type="entry name" value="Thioredoxin-like"/>
    <property type="match status" value="1"/>
</dbReference>
<dbReference type="PIRSF" id="PIRSF000239">
    <property type="entry name" value="AHPC"/>
    <property type="match status" value="1"/>
</dbReference>
<dbReference type="PANTHER" id="PTHR42801">
    <property type="entry name" value="THIOREDOXIN-DEPENDENT PEROXIDE REDUCTASE"/>
    <property type="match status" value="1"/>
</dbReference>
<evidence type="ECO:0000256" key="11">
    <source>
        <dbReference type="ARBA" id="ARBA00042639"/>
    </source>
</evidence>
<evidence type="ECO:0000256" key="9">
    <source>
        <dbReference type="ARBA" id="ARBA00032824"/>
    </source>
</evidence>
<evidence type="ECO:0000256" key="10">
    <source>
        <dbReference type="ARBA" id="ARBA00038489"/>
    </source>
</evidence>
<dbReference type="Gene3D" id="3.40.30.10">
    <property type="entry name" value="Glutaredoxin"/>
    <property type="match status" value="1"/>
</dbReference>
<dbReference type="PROSITE" id="PS51352">
    <property type="entry name" value="THIOREDOXIN_2"/>
    <property type="match status" value="1"/>
</dbReference>
<comment type="catalytic activity">
    <reaction evidence="12">
        <text>a hydroperoxide + [thioredoxin]-dithiol = an alcohol + [thioredoxin]-disulfide + H2O</text>
        <dbReference type="Rhea" id="RHEA:62620"/>
        <dbReference type="Rhea" id="RHEA-COMP:10698"/>
        <dbReference type="Rhea" id="RHEA-COMP:10700"/>
        <dbReference type="ChEBI" id="CHEBI:15377"/>
        <dbReference type="ChEBI" id="CHEBI:29950"/>
        <dbReference type="ChEBI" id="CHEBI:30879"/>
        <dbReference type="ChEBI" id="CHEBI:35924"/>
        <dbReference type="ChEBI" id="CHEBI:50058"/>
        <dbReference type="EC" id="1.11.1.24"/>
    </reaction>
</comment>
<keyword evidence="4" id="KW-0575">Peroxidase</keyword>